<dbReference type="InterPro" id="IPR037185">
    <property type="entry name" value="EmrE-like"/>
</dbReference>
<keyword evidence="1" id="KW-1133">Transmembrane helix</keyword>
<feature type="domain" description="EamA" evidence="2">
    <location>
        <begin position="6"/>
        <end position="149"/>
    </location>
</feature>
<feature type="transmembrane region" description="Helical" evidence="1">
    <location>
        <begin position="36"/>
        <end position="54"/>
    </location>
</feature>
<evidence type="ECO:0000259" key="2">
    <source>
        <dbReference type="Pfam" id="PF00892"/>
    </source>
</evidence>
<dbReference type="Gene3D" id="1.10.3730.20">
    <property type="match status" value="1"/>
</dbReference>
<reference evidence="3 4" key="1">
    <citation type="submission" date="2023-07" db="EMBL/GenBank/DDBJ databases">
        <title>Sorghum-associated microbial communities from plants grown in Nebraska, USA.</title>
        <authorList>
            <person name="Schachtman D."/>
        </authorList>
    </citation>
    <scope>NUCLEOTIDE SEQUENCE [LARGE SCALE GENOMIC DNA]</scope>
    <source>
        <strain evidence="3 4">BE124</strain>
    </source>
</reference>
<evidence type="ECO:0000256" key="1">
    <source>
        <dbReference type="SAM" id="Phobius"/>
    </source>
</evidence>
<keyword evidence="1" id="KW-0472">Membrane</keyword>
<feature type="transmembrane region" description="Helical" evidence="1">
    <location>
        <begin position="156"/>
        <end position="171"/>
    </location>
</feature>
<feature type="transmembrane region" description="Helical" evidence="1">
    <location>
        <begin position="75"/>
        <end position="97"/>
    </location>
</feature>
<accession>A0ABU1S4H1</accession>
<evidence type="ECO:0000313" key="4">
    <source>
        <dbReference type="Proteomes" id="UP001261871"/>
    </source>
</evidence>
<evidence type="ECO:0000313" key="3">
    <source>
        <dbReference type="EMBL" id="MDR6845917.1"/>
    </source>
</evidence>
<proteinExistence type="predicted"/>
<keyword evidence="4" id="KW-1185">Reference proteome</keyword>
<dbReference type="PANTHER" id="PTHR22911:SF137">
    <property type="entry name" value="SOLUTE CARRIER FAMILY 35 MEMBER G2-RELATED"/>
    <property type="match status" value="1"/>
</dbReference>
<keyword evidence="1" id="KW-0812">Transmembrane</keyword>
<dbReference type="InterPro" id="IPR000620">
    <property type="entry name" value="EamA_dom"/>
</dbReference>
<feature type="transmembrane region" description="Helical" evidence="1">
    <location>
        <begin position="7"/>
        <end position="24"/>
    </location>
</feature>
<protein>
    <submittedName>
        <fullName evidence="3">Chloramphenicol-sensitive protein RarD</fullName>
    </submittedName>
</protein>
<dbReference type="EMBL" id="JAVDTX010000005">
    <property type="protein sequence ID" value="MDR6845917.1"/>
    <property type="molecule type" value="Genomic_DNA"/>
</dbReference>
<dbReference type="Pfam" id="PF00892">
    <property type="entry name" value="EamA"/>
    <property type="match status" value="2"/>
</dbReference>
<feature type="transmembrane region" description="Helical" evidence="1">
    <location>
        <begin position="183"/>
        <end position="200"/>
    </location>
</feature>
<organism evidence="3 4">
    <name type="scientific">Flavobacterium granuli</name>
    <dbReference type="NCBI Taxonomy" id="280093"/>
    <lineage>
        <taxon>Bacteria</taxon>
        <taxon>Pseudomonadati</taxon>
        <taxon>Bacteroidota</taxon>
        <taxon>Flavobacteriia</taxon>
        <taxon>Flavobacteriales</taxon>
        <taxon>Flavobacteriaceae</taxon>
        <taxon>Flavobacterium</taxon>
    </lineage>
</organism>
<feature type="transmembrane region" description="Helical" evidence="1">
    <location>
        <begin position="212"/>
        <end position="234"/>
    </location>
</feature>
<feature type="transmembrane region" description="Helical" evidence="1">
    <location>
        <begin position="109"/>
        <end position="126"/>
    </location>
</feature>
<dbReference type="SUPFAM" id="SSF103481">
    <property type="entry name" value="Multidrug resistance efflux transporter EmrE"/>
    <property type="match status" value="2"/>
</dbReference>
<dbReference type="Proteomes" id="UP001261871">
    <property type="component" value="Unassembled WGS sequence"/>
</dbReference>
<feature type="domain" description="EamA" evidence="2">
    <location>
        <begin position="156"/>
        <end position="285"/>
    </location>
</feature>
<dbReference type="PANTHER" id="PTHR22911">
    <property type="entry name" value="ACYL-MALONYL CONDENSING ENZYME-RELATED"/>
    <property type="match status" value="1"/>
</dbReference>
<feature type="transmembrane region" description="Helical" evidence="1">
    <location>
        <begin position="269"/>
        <end position="286"/>
    </location>
</feature>
<comment type="caution">
    <text evidence="3">The sequence shown here is derived from an EMBL/GenBank/DDBJ whole genome shotgun (WGS) entry which is preliminary data.</text>
</comment>
<feature type="transmembrane region" description="Helical" evidence="1">
    <location>
        <begin position="133"/>
        <end position="150"/>
    </location>
</feature>
<sequence>MKKYKYYFAAFSAFFIWGFFSLALKPISSYPSLDILFYRVFFSVLTMTVINLVFRQKNIRKNWNDFSAMPSKKKRNIITLTLVGAMILASNWFIFIYVVNHVSVKAGSLAYLICPILTTVFAFFLLHEKLSKWQWLAVSISVVSCVLLSLNHFQDIFYSLIVAATYALYLVSQRKNSELDKFLVLNIQLLFIAFIILPFYPKYSGAIPTEPLFYTCLFCIVVFFTIVPLFLNLYALKGINSSTVGILMYINPIINFTLAIFYFREQVTLLQMFSYSLILISIIVFNKNIIFGKKHKSQVIAEGSKSI</sequence>
<name>A0ABU1S4H1_9FLAO</name>
<dbReference type="RefSeq" id="WP_310007636.1">
    <property type="nucleotide sequence ID" value="NZ_JAVDTX010000005.1"/>
</dbReference>
<feature type="transmembrane region" description="Helical" evidence="1">
    <location>
        <begin position="246"/>
        <end position="263"/>
    </location>
</feature>
<gene>
    <name evidence="3" type="ORF">J2W95_002627</name>
</gene>